<dbReference type="NCBIfam" id="TIGR02209">
    <property type="entry name" value="ftsL_broad"/>
    <property type="match status" value="1"/>
</dbReference>
<evidence type="ECO:0000256" key="6">
    <source>
        <dbReference type="ARBA" id="ARBA00023306"/>
    </source>
</evidence>
<keyword evidence="1 7" id="KW-1003">Cell membrane</keyword>
<protein>
    <recommendedName>
        <fullName evidence="7 8">Cell division protein FtsL</fullName>
    </recommendedName>
</protein>
<keyword evidence="4 7" id="KW-1133">Transmembrane helix</keyword>
<keyword evidence="3 7" id="KW-0812">Transmembrane</keyword>
<keyword evidence="2 7" id="KW-0132">Cell division</keyword>
<keyword evidence="5 7" id="KW-0472">Membrane</keyword>
<dbReference type="HAMAP" id="MF_00910">
    <property type="entry name" value="FtsL"/>
    <property type="match status" value="1"/>
</dbReference>
<evidence type="ECO:0000256" key="7">
    <source>
        <dbReference type="HAMAP-Rule" id="MF_00910"/>
    </source>
</evidence>
<evidence type="ECO:0000256" key="8">
    <source>
        <dbReference type="NCBIfam" id="TIGR02209"/>
    </source>
</evidence>
<evidence type="ECO:0000256" key="3">
    <source>
        <dbReference type="ARBA" id="ARBA00022692"/>
    </source>
</evidence>
<feature type="transmembrane region" description="Helical" evidence="7">
    <location>
        <begin position="39"/>
        <end position="58"/>
    </location>
</feature>
<sequence length="120" mass="13519">MSSIAKKIQEQQYEDQKQHQQQAHQTVVIRKAKISIGEVFLLCALAIMVAYMGVKIVSNQAAIYETNKEIQLVESKIAEQGKVNDDLKVQVAELSTYERIWEKAAALGFKLNKNNVKGVQ</sequence>
<dbReference type="Proteomes" id="UP000077926">
    <property type="component" value="Chromosome"/>
</dbReference>
<dbReference type="GO" id="GO:0005886">
    <property type="term" value="C:plasma membrane"/>
    <property type="evidence" value="ECO:0007669"/>
    <property type="project" value="UniProtKB-SubCell"/>
</dbReference>
<evidence type="ECO:0000256" key="5">
    <source>
        <dbReference type="ARBA" id="ARBA00023136"/>
    </source>
</evidence>
<comment type="similarity">
    <text evidence="7">Belongs to the FtsL family.</text>
</comment>
<dbReference type="OrthoDB" id="14664at2"/>
<comment type="function">
    <text evidence="7">Essential cell division protein.</text>
</comment>
<reference evidence="9 10" key="1">
    <citation type="submission" date="2016-08" db="EMBL/GenBank/DDBJ databases">
        <title>Complete genome sequence of Bacillus muralis G25-68, a strain with toxicity to nematodes.</title>
        <authorList>
            <person name="Zheng Z."/>
        </authorList>
    </citation>
    <scope>NUCLEOTIDE SEQUENCE [LARGE SCALE GENOMIC DNA]</scope>
    <source>
        <strain evidence="9 10">G25-68</strain>
    </source>
</reference>
<evidence type="ECO:0000313" key="10">
    <source>
        <dbReference type="Proteomes" id="UP000077926"/>
    </source>
</evidence>
<gene>
    <name evidence="7" type="primary">ftsL</name>
    <name evidence="9" type="ORF">ABE28_007485</name>
</gene>
<dbReference type="Pfam" id="PF04977">
    <property type="entry name" value="DivIC"/>
    <property type="match status" value="1"/>
</dbReference>
<dbReference type="EMBL" id="CP017080">
    <property type="protein sequence ID" value="AOH54192.1"/>
    <property type="molecule type" value="Genomic_DNA"/>
</dbReference>
<name>A0A1B3XLW8_9BACI</name>
<dbReference type="RefSeq" id="WP_064461751.1">
    <property type="nucleotide sequence ID" value="NZ_CP017080.1"/>
</dbReference>
<dbReference type="KEGG" id="bmur:ABE28_007485"/>
<evidence type="ECO:0000256" key="1">
    <source>
        <dbReference type="ARBA" id="ARBA00022475"/>
    </source>
</evidence>
<comment type="subcellular location">
    <subcellularLocation>
        <location evidence="7">Cell membrane</location>
        <topology evidence="7">Single-pass type II membrane protein</topology>
    </subcellularLocation>
    <text evidence="7">Localizes to the division septum where it forms a ring structure.</text>
</comment>
<dbReference type="GO" id="GO:0043093">
    <property type="term" value="P:FtsZ-dependent cytokinesis"/>
    <property type="evidence" value="ECO:0007669"/>
    <property type="project" value="UniProtKB-UniRule"/>
</dbReference>
<dbReference type="AlphaFoldDB" id="A0A1B3XLW8"/>
<evidence type="ECO:0000256" key="4">
    <source>
        <dbReference type="ARBA" id="ARBA00022989"/>
    </source>
</evidence>
<dbReference type="STRING" id="264697.ABE28_007485"/>
<evidence type="ECO:0000256" key="2">
    <source>
        <dbReference type="ARBA" id="ARBA00022618"/>
    </source>
</evidence>
<keyword evidence="6 7" id="KW-0131">Cell cycle</keyword>
<dbReference type="InterPro" id="IPR007060">
    <property type="entry name" value="FtsL/DivIC"/>
</dbReference>
<accession>A0A1B3XLW8</accession>
<keyword evidence="10" id="KW-1185">Reference proteome</keyword>
<organism evidence="9 10">
    <name type="scientific">Peribacillus muralis</name>
    <dbReference type="NCBI Taxonomy" id="264697"/>
    <lineage>
        <taxon>Bacteria</taxon>
        <taxon>Bacillati</taxon>
        <taxon>Bacillota</taxon>
        <taxon>Bacilli</taxon>
        <taxon>Bacillales</taxon>
        <taxon>Bacillaceae</taxon>
        <taxon>Peribacillus</taxon>
    </lineage>
</organism>
<dbReference type="GO" id="GO:0032153">
    <property type="term" value="C:cell division site"/>
    <property type="evidence" value="ECO:0007669"/>
    <property type="project" value="UniProtKB-UniRule"/>
</dbReference>
<evidence type="ECO:0000313" key="9">
    <source>
        <dbReference type="EMBL" id="AOH54192.1"/>
    </source>
</evidence>
<proteinExistence type="inferred from homology"/>
<dbReference type="InterPro" id="IPR011922">
    <property type="entry name" value="Cell_div_FtsL"/>
</dbReference>